<protein>
    <submittedName>
        <fullName evidence="2">Uncharacterized protein</fullName>
    </submittedName>
</protein>
<organism evidence="2 3">
    <name type="scientific">Ilumatobacter fluminis</name>
    <dbReference type="NCBI Taxonomy" id="467091"/>
    <lineage>
        <taxon>Bacteria</taxon>
        <taxon>Bacillati</taxon>
        <taxon>Actinomycetota</taxon>
        <taxon>Acidimicrobiia</taxon>
        <taxon>Acidimicrobiales</taxon>
        <taxon>Ilumatobacteraceae</taxon>
        <taxon>Ilumatobacter</taxon>
    </lineage>
</organism>
<proteinExistence type="predicted"/>
<gene>
    <name evidence="2" type="ORF">BDK89_0618</name>
</gene>
<sequence>MRRRTAEFVALTALLALASCASNDGRELAEAVDPLPVRDTSPATSVTVPPATLDLPPAATGTATVPADAGRVTIDELRSPENGVALVVGRGAVAADPVTVDDAPGDVVSFDIAADGTFETRVFIADEGAHTVCVADACGRVYTLDPDADTKEEVIAKIEAAIPLAQGIAPTDVWFPEWTITIGGLLSGTGGTADASTKEVIVYRNRGRTVDDFVRTILHEYGHVVDFEWLDDELRDEFTELRGFPADTPWRGNGGHRMEDWEGSPSEDFAEAMVAFWSADQWDIRTDGGELTDEVTTFLDLLTTANT</sequence>
<keyword evidence="3" id="KW-1185">Reference proteome</keyword>
<dbReference type="Proteomes" id="UP000294558">
    <property type="component" value="Unassembled WGS sequence"/>
</dbReference>
<evidence type="ECO:0000313" key="2">
    <source>
        <dbReference type="EMBL" id="TDT15058.1"/>
    </source>
</evidence>
<keyword evidence="1" id="KW-0732">Signal</keyword>
<dbReference type="PROSITE" id="PS51257">
    <property type="entry name" value="PROKAR_LIPOPROTEIN"/>
    <property type="match status" value="1"/>
</dbReference>
<dbReference type="OrthoDB" id="5244722at2"/>
<name>A0A4V3EIM4_9ACTN</name>
<comment type="caution">
    <text evidence="2">The sequence shown here is derived from an EMBL/GenBank/DDBJ whole genome shotgun (WGS) entry which is preliminary data.</text>
</comment>
<dbReference type="EMBL" id="SOAU01000001">
    <property type="protein sequence ID" value="TDT15058.1"/>
    <property type="molecule type" value="Genomic_DNA"/>
</dbReference>
<dbReference type="AlphaFoldDB" id="A0A4V3EIM4"/>
<feature type="signal peptide" evidence="1">
    <location>
        <begin position="1"/>
        <end position="21"/>
    </location>
</feature>
<evidence type="ECO:0000313" key="3">
    <source>
        <dbReference type="Proteomes" id="UP000294558"/>
    </source>
</evidence>
<dbReference type="RefSeq" id="WP_133867552.1">
    <property type="nucleotide sequence ID" value="NZ_SOAU01000001.1"/>
</dbReference>
<reference evidence="2 3" key="1">
    <citation type="submission" date="2019-03" db="EMBL/GenBank/DDBJ databases">
        <title>Sequencing the genomes of 1000 actinobacteria strains.</title>
        <authorList>
            <person name="Klenk H.-P."/>
        </authorList>
    </citation>
    <scope>NUCLEOTIDE SEQUENCE [LARGE SCALE GENOMIC DNA]</scope>
    <source>
        <strain evidence="2 3">DSM 18936</strain>
    </source>
</reference>
<evidence type="ECO:0000256" key="1">
    <source>
        <dbReference type="SAM" id="SignalP"/>
    </source>
</evidence>
<feature type="chain" id="PRO_5020880409" evidence="1">
    <location>
        <begin position="22"/>
        <end position="307"/>
    </location>
</feature>
<accession>A0A4V3EIM4</accession>